<reference evidence="4 5" key="1">
    <citation type="submission" date="2020-08" db="EMBL/GenBank/DDBJ databases">
        <title>The genome sequence of Novosphingobium flavum 4Y4.</title>
        <authorList>
            <person name="Liu Y."/>
        </authorList>
    </citation>
    <scope>NUCLEOTIDE SEQUENCE [LARGE SCALE GENOMIC DNA]</scope>
    <source>
        <strain evidence="4 5">4Y4</strain>
    </source>
</reference>
<dbReference type="EMBL" id="JACLAU010000025">
    <property type="protein sequence ID" value="MBC2652759.1"/>
    <property type="molecule type" value="Genomic_DNA"/>
</dbReference>
<evidence type="ECO:0000313" key="4">
    <source>
        <dbReference type="EMBL" id="MBC2652759.1"/>
    </source>
</evidence>
<feature type="transmembrane region" description="Helical" evidence="2">
    <location>
        <begin position="20"/>
        <end position="41"/>
    </location>
</feature>
<evidence type="ECO:0000259" key="3">
    <source>
        <dbReference type="PROSITE" id="PS50930"/>
    </source>
</evidence>
<gene>
    <name evidence="4" type="ORF">H7F49_13735</name>
</gene>
<dbReference type="AlphaFoldDB" id="A0A7X1KCY0"/>
<comment type="caution">
    <text evidence="4">The sequence shown here is derived from an EMBL/GenBank/DDBJ whole genome shotgun (WGS) entry which is preliminary data.</text>
</comment>
<protein>
    <submittedName>
        <fullName evidence="4">LytTR family transcriptional regulator</fullName>
    </submittedName>
</protein>
<organism evidence="4 5">
    <name type="scientific">Novosphingobium aerophilum</name>
    <dbReference type="NCBI Taxonomy" id="2839843"/>
    <lineage>
        <taxon>Bacteria</taxon>
        <taxon>Pseudomonadati</taxon>
        <taxon>Pseudomonadota</taxon>
        <taxon>Alphaproteobacteria</taxon>
        <taxon>Sphingomonadales</taxon>
        <taxon>Sphingomonadaceae</taxon>
        <taxon>Novosphingobium</taxon>
    </lineage>
</organism>
<dbReference type="Proteomes" id="UP000520156">
    <property type="component" value="Unassembled WGS sequence"/>
</dbReference>
<sequence length="281" mass="29574">MAKRERDGEGMQLRKLGMELGIMAAIVVALALLGPFGSYATPLAQRLAQWALFVFGGYALFRPVIWAGRIVAAQSGIPQWLCIACACVLAAMPTTLLVAWLISGDTLGEAPLTVLLQRYLEVLIVGAVATLVQLALARPEPPSTTAEPPGPPPGRSPAQPGPLDPVAAAPSLSGPAPSGPKLAERIPALGGGPILALSHEDHYVRVHHAAGSTLLLMRISDAVSELDGVDGLRVHRSWWVAREAVTGTETRGRALWLKLSNGLEAPVARSMVPELKAVGWV</sequence>
<name>A0A7X1KCY0_9SPHN</name>
<feature type="compositionally biased region" description="Low complexity" evidence="1">
    <location>
        <begin position="167"/>
        <end position="180"/>
    </location>
</feature>
<dbReference type="GO" id="GO:0003677">
    <property type="term" value="F:DNA binding"/>
    <property type="evidence" value="ECO:0007669"/>
    <property type="project" value="InterPro"/>
</dbReference>
<keyword evidence="2" id="KW-0812">Transmembrane</keyword>
<dbReference type="InterPro" id="IPR007492">
    <property type="entry name" value="LytTR_DNA-bd_dom"/>
</dbReference>
<accession>A0A7X1KCY0</accession>
<dbReference type="SMART" id="SM00850">
    <property type="entry name" value="LytTR"/>
    <property type="match status" value="1"/>
</dbReference>
<feature type="domain" description="HTH LytTR-type" evidence="3">
    <location>
        <begin position="194"/>
        <end position="281"/>
    </location>
</feature>
<dbReference type="PROSITE" id="PS50930">
    <property type="entry name" value="HTH_LYTTR"/>
    <property type="match status" value="1"/>
</dbReference>
<evidence type="ECO:0000313" key="5">
    <source>
        <dbReference type="Proteomes" id="UP000520156"/>
    </source>
</evidence>
<keyword evidence="2" id="KW-1133">Transmembrane helix</keyword>
<feature type="transmembrane region" description="Helical" evidence="2">
    <location>
        <begin position="47"/>
        <end position="68"/>
    </location>
</feature>
<evidence type="ECO:0000256" key="2">
    <source>
        <dbReference type="SAM" id="Phobius"/>
    </source>
</evidence>
<dbReference type="Pfam" id="PF04397">
    <property type="entry name" value="LytTR"/>
    <property type="match status" value="1"/>
</dbReference>
<keyword evidence="5" id="KW-1185">Reference proteome</keyword>
<dbReference type="Gene3D" id="2.40.50.1020">
    <property type="entry name" value="LytTr DNA-binding domain"/>
    <property type="match status" value="1"/>
</dbReference>
<proteinExistence type="predicted"/>
<evidence type="ECO:0000256" key="1">
    <source>
        <dbReference type="SAM" id="MobiDB-lite"/>
    </source>
</evidence>
<feature type="transmembrane region" description="Helical" evidence="2">
    <location>
        <begin position="80"/>
        <end position="103"/>
    </location>
</feature>
<keyword evidence="2" id="KW-0472">Membrane</keyword>
<feature type="compositionally biased region" description="Pro residues" evidence="1">
    <location>
        <begin position="148"/>
        <end position="163"/>
    </location>
</feature>
<feature type="region of interest" description="Disordered" evidence="1">
    <location>
        <begin position="139"/>
        <end position="183"/>
    </location>
</feature>